<name>A0AAD6C3A4_9EURO</name>
<dbReference type="RefSeq" id="XP_056764770.1">
    <property type="nucleotide sequence ID" value="XM_056911944.1"/>
</dbReference>
<keyword evidence="3" id="KW-1185">Reference proteome</keyword>
<dbReference type="GeneID" id="81602187"/>
<sequence length="197" mass="21424">MSSDDAYMSFLDKANADLNAGRPQQQGASETARTETVDANTQIPASLQSVDAYYISDADEPFEPVALRWDGASKGDWPSAATLPLMACAFLDIRWMHSDPPSYHPDQFSRLISPSVDLAESISTLSPSSFDPKNQYASVLRAVRSAAVEKDGDADQSGVDVKVYRVELTSTKLEYWVLALDVPGGRVVGLRAKAFET</sequence>
<proteinExistence type="predicted"/>
<dbReference type="InterPro" id="IPR056539">
    <property type="entry name" value="NuiA-like"/>
</dbReference>
<evidence type="ECO:0000313" key="2">
    <source>
        <dbReference type="EMBL" id="KAJ5444690.1"/>
    </source>
</evidence>
<dbReference type="PANTHER" id="PTHR42093:SF1">
    <property type="match status" value="1"/>
</dbReference>
<reference evidence="2" key="1">
    <citation type="submission" date="2022-12" db="EMBL/GenBank/DDBJ databases">
        <authorList>
            <person name="Petersen C."/>
        </authorList>
    </citation>
    <scope>NUCLEOTIDE SEQUENCE</scope>
    <source>
        <strain evidence="2">IBT 16125</strain>
    </source>
</reference>
<gene>
    <name evidence="2" type="ORF">N7458_008562</name>
</gene>
<protein>
    <submittedName>
        <fullName evidence="2">Uncharacterized protein</fullName>
    </submittedName>
</protein>
<dbReference type="PANTHER" id="PTHR42093">
    <property type="match status" value="1"/>
</dbReference>
<feature type="compositionally biased region" description="Polar residues" evidence="1">
    <location>
        <begin position="22"/>
        <end position="31"/>
    </location>
</feature>
<dbReference type="Proteomes" id="UP001213681">
    <property type="component" value="Unassembled WGS sequence"/>
</dbReference>
<organism evidence="2 3">
    <name type="scientific">Penicillium daleae</name>
    <dbReference type="NCBI Taxonomy" id="63821"/>
    <lineage>
        <taxon>Eukaryota</taxon>
        <taxon>Fungi</taxon>
        <taxon>Dikarya</taxon>
        <taxon>Ascomycota</taxon>
        <taxon>Pezizomycotina</taxon>
        <taxon>Eurotiomycetes</taxon>
        <taxon>Eurotiomycetidae</taxon>
        <taxon>Eurotiales</taxon>
        <taxon>Aspergillaceae</taxon>
        <taxon>Penicillium</taxon>
    </lineage>
</organism>
<dbReference type="AlphaFoldDB" id="A0AAD6C3A4"/>
<comment type="caution">
    <text evidence="2">The sequence shown here is derived from an EMBL/GenBank/DDBJ whole genome shotgun (WGS) entry which is preliminary data.</text>
</comment>
<dbReference type="Pfam" id="PF23151">
    <property type="entry name" value="NuiA_2"/>
    <property type="match status" value="2"/>
</dbReference>
<reference evidence="2" key="2">
    <citation type="journal article" date="2023" name="IMA Fungus">
        <title>Comparative genomic study of the Penicillium genus elucidates a diverse pangenome and 15 lateral gene transfer events.</title>
        <authorList>
            <person name="Petersen C."/>
            <person name="Sorensen T."/>
            <person name="Nielsen M.R."/>
            <person name="Sondergaard T.E."/>
            <person name="Sorensen J.L."/>
            <person name="Fitzpatrick D.A."/>
            <person name="Frisvad J.C."/>
            <person name="Nielsen K.L."/>
        </authorList>
    </citation>
    <scope>NUCLEOTIDE SEQUENCE</scope>
    <source>
        <strain evidence="2">IBT 16125</strain>
    </source>
</reference>
<evidence type="ECO:0000256" key="1">
    <source>
        <dbReference type="SAM" id="MobiDB-lite"/>
    </source>
</evidence>
<evidence type="ECO:0000313" key="3">
    <source>
        <dbReference type="Proteomes" id="UP001213681"/>
    </source>
</evidence>
<accession>A0AAD6C3A4</accession>
<dbReference type="EMBL" id="JAPVEA010000007">
    <property type="protein sequence ID" value="KAJ5444690.1"/>
    <property type="molecule type" value="Genomic_DNA"/>
</dbReference>
<feature type="region of interest" description="Disordered" evidence="1">
    <location>
        <begin position="14"/>
        <end position="40"/>
    </location>
</feature>